<dbReference type="OrthoDB" id="2623841at2"/>
<evidence type="ECO:0000313" key="3">
    <source>
        <dbReference type="Proteomes" id="UP000247476"/>
    </source>
</evidence>
<dbReference type="Proteomes" id="UP000247476">
    <property type="component" value="Unassembled WGS sequence"/>
</dbReference>
<proteinExistence type="predicted"/>
<dbReference type="EMBL" id="QJVJ01000001">
    <property type="protein sequence ID" value="PYI57052.1"/>
    <property type="molecule type" value="Genomic_DNA"/>
</dbReference>
<organism evidence="2 3">
    <name type="scientific">Paenibacillus flagellatus</name>
    <dbReference type="NCBI Taxonomy" id="2211139"/>
    <lineage>
        <taxon>Bacteria</taxon>
        <taxon>Bacillati</taxon>
        <taxon>Bacillota</taxon>
        <taxon>Bacilli</taxon>
        <taxon>Bacillales</taxon>
        <taxon>Paenibacillaceae</taxon>
        <taxon>Paenibacillus</taxon>
    </lineage>
</organism>
<protein>
    <submittedName>
        <fullName evidence="2">Uncharacterized protein</fullName>
    </submittedName>
</protein>
<name>A0A2V5KDM6_9BACL</name>
<evidence type="ECO:0000313" key="2">
    <source>
        <dbReference type="EMBL" id="PYI57052.1"/>
    </source>
</evidence>
<feature type="region of interest" description="Disordered" evidence="1">
    <location>
        <begin position="1"/>
        <end position="21"/>
    </location>
</feature>
<gene>
    <name evidence="2" type="ORF">DLM86_00975</name>
</gene>
<reference evidence="2 3" key="1">
    <citation type="submission" date="2018-05" db="EMBL/GenBank/DDBJ databases">
        <title>Paenibacillus flagellatus sp. nov., isolated from selenium mineral soil.</title>
        <authorList>
            <person name="Dai X."/>
        </authorList>
    </citation>
    <scope>NUCLEOTIDE SEQUENCE [LARGE SCALE GENOMIC DNA]</scope>
    <source>
        <strain evidence="2 3">DXL2</strain>
    </source>
</reference>
<evidence type="ECO:0000256" key="1">
    <source>
        <dbReference type="SAM" id="MobiDB-lite"/>
    </source>
</evidence>
<comment type="caution">
    <text evidence="2">The sequence shown here is derived from an EMBL/GenBank/DDBJ whole genome shotgun (WGS) entry which is preliminary data.</text>
</comment>
<feature type="compositionally biased region" description="Low complexity" evidence="1">
    <location>
        <begin position="12"/>
        <end position="21"/>
    </location>
</feature>
<dbReference type="RefSeq" id="WP_110838093.1">
    <property type="nucleotide sequence ID" value="NZ_QJVJ01000001.1"/>
</dbReference>
<keyword evidence="3" id="KW-1185">Reference proteome</keyword>
<accession>A0A2V5KDM6</accession>
<sequence length="67" mass="7430">MPNLDRFATGLPDPQDQPQQPIDECMLDSCQRPIYPGQIVWKHGCDTYCSLQHLAEDLGASQISAGE</sequence>
<dbReference type="AlphaFoldDB" id="A0A2V5KDM6"/>